<name>A0A402CPJ4_9BACT</name>
<accession>A0A402CPJ4</accession>
<dbReference type="AlphaFoldDB" id="A0A402CPJ4"/>
<gene>
    <name evidence="1" type="ORF">CCAX7_50810</name>
</gene>
<dbReference type="Proteomes" id="UP000287394">
    <property type="component" value="Chromosome"/>
</dbReference>
<dbReference type="RefSeq" id="WP_119319296.1">
    <property type="nucleotide sequence ID" value="NZ_AP025739.1"/>
</dbReference>
<evidence type="ECO:0000313" key="1">
    <source>
        <dbReference type="EMBL" id="BDI33030.1"/>
    </source>
</evidence>
<organism evidence="1 2">
    <name type="scientific">Capsulimonas corticalis</name>
    <dbReference type="NCBI Taxonomy" id="2219043"/>
    <lineage>
        <taxon>Bacteria</taxon>
        <taxon>Bacillati</taxon>
        <taxon>Armatimonadota</taxon>
        <taxon>Armatimonadia</taxon>
        <taxon>Capsulimonadales</taxon>
        <taxon>Capsulimonadaceae</taxon>
        <taxon>Capsulimonas</taxon>
    </lineage>
</organism>
<dbReference type="KEGG" id="ccot:CCAX7_50810"/>
<reference evidence="1 2" key="1">
    <citation type="journal article" date="2019" name="Int. J. Syst. Evol. Microbiol.">
        <title>Capsulimonas corticalis gen. nov., sp. nov., an aerobic capsulated bacterium, of a novel bacterial order, Capsulimonadales ord. nov., of the class Armatimonadia of the phylum Armatimonadetes.</title>
        <authorList>
            <person name="Li J."/>
            <person name="Kudo C."/>
            <person name="Tonouchi A."/>
        </authorList>
    </citation>
    <scope>NUCLEOTIDE SEQUENCE [LARGE SCALE GENOMIC DNA]</scope>
    <source>
        <strain evidence="1 2">AX-7</strain>
    </source>
</reference>
<proteinExistence type="predicted"/>
<dbReference type="EMBL" id="AP025739">
    <property type="protein sequence ID" value="BDI33030.1"/>
    <property type="molecule type" value="Genomic_DNA"/>
</dbReference>
<protein>
    <submittedName>
        <fullName evidence="1">Uncharacterized protein</fullName>
    </submittedName>
</protein>
<evidence type="ECO:0000313" key="2">
    <source>
        <dbReference type="Proteomes" id="UP000287394"/>
    </source>
</evidence>
<keyword evidence="2" id="KW-1185">Reference proteome</keyword>
<sequence>MNTEMLAQDAECCTPVDASTAPSAEFIHAISEFFETDPSDLLSELGYYQREASSSRAEESAAK</sequence>